<sequence>MGKRLAAVALSGFALVALVGSATAEQQERGGGAQATPLVFGHRGASGYRPEHTLASYELAARMGADYIEPDLVSTRDGVLVARHENEIGGTTDVAARPEFAGRKTTKTIDGSPLTGWFTEDFTLAELKTLRATERIPQLRQRNTIYDKRFEVPTLQEVIDLSKRLSRELHREIGIAPETKHPTYFQSIGKPLEPALIRTLDRNGLNQPHAKVVVQSFEVGNLVALNRSLRVQLVQLTGATGAPYDFVAKGDPRTYADIVSPAGLRDVARYADWLGPEKSQVIPRDPTGFLKAPTSLVGDAHKAGLKVVPYTFRNENNFLPADFRSSAIPAEYGNALGEFERFFATGVDGVFTDNPDTAVEARKARR</sequence>
<dbReference type="PROSITE" id="PS51704">
    <property type="entry name" value="GP_PDE"/>
    <property type="match status" value="1"/>
</dbReference>
<evidence type="ECO:0000256" key="1">
    <source>
        <dbReference type="ARBA" id="ARBA00007277"/>
    </source>
</evidence>
<dbReference type="InterPro" id="IPR030395">
    <property type="entry name" value="GP_PDE_dom"/>
</dbReference>
<proteinExistence type="inferred from homology"/>
<reference evidence="9 10" key="1">
    <citation type="submission" date="2020-01" db="EMBL/GenBank/DDBJ databases">
        <title>Kibdelosporangium persica a novel Actinomycetes from a hot desert in Iran.</title>
        <authorList>
            <person name="Safaei N."/>
            <person name="Zaburannyi N."/>
            <person name="Mueller R."/>
            <person name="Wink J."/>
        </authorList>
    </citation>
    <scope>NUCLEOTIDE SEQUENCE [LARGE SCALE GENOMIC DNA]</scope>
    <source>
        <strain evidence="9 10">4NS15</strain>
    </source>
</reference>
<evidence type="ECO:0000313" key="10">
    <source>
        <dbReference type="Proteomes" id="UP000763557"/>
    </source>
</evidence>
<comment type="catalytic activity">
    <reaction evidence="6">
        <text>a sn-glycero-3-phosphodiester + H2O = an alcohol + sn-glycerol 3-phosphate + H(+)</text>
        <dbReference type="Rhea" id="RHEA:12969"/>
        <dbReference type="ChEBI" id="CHEBI:15377"/>
        <dbReference type="ChEBI" id="CHEBI:15378"/>
        <dbReference type="ChEBI" id="CHEBI:30879"/>
        <dbReference type="ChEBI" id="CHEBI:57597"/>
        <dbReference type="ChEBI" id="CHEBI:83408"/>
        <dbReference type="EC" id="3.1.4.46"/>
    </reaction>
</comment>
<feature type="signal peptide" evidence="7">
    <location>
        <begin position="1"/>
        <end position="24"/>
    </location>
</feature>
<keyword evidence="3 7" id="KW-0732">Signal</keyword>
<feature type="chain" id="PRO_5046089985" description="glycerophosphodiester phosphodiesterase" evidence="7">
    <location>
        <begin position="25"/>
        <end position="366"/>
    </location>
</feature>
<keyword evidence="10" id="KW-1185">Reference proteome</keyword>
<dbReference type="Gene3D" id="3.20.20.190">
    <property type="entry name" value="Phosphatidylinositol (PI) phosphodiesterase"/>
    <property type="match status" value="1"/>
</dbReference>
<dbReference type="EC" id="3.1.4.46" evidence="2"/>
<gene>
    <name evidence="9" type="ORF">GC106_9940</name>
</gene>
<evidence type="ECO:0000259" key="8">
    <source>
        <dbReference type="PROSITE" id="PS51704"/>
    </source>
</evidence>
<organism evidence="9 10">
    <name type="scientific">Kibdelosporangium persicum</name>
    <dbReference type="NCBI Taxonomy" id="2698649"/>
    <lineage>
        <taxon>Bacteria</taxon>
        <taxon>Bacillati</taxon>
        <taxon>Actinomycetota</taxon>
        <taxon>Actinomycetes</taxon>
        <taxon>Pseudonocardiales</taxon>
        <taxon>Pseudonocardiaceae</taxon>
        <taxon>Kibdelosporangium</taxon>
    </lineage>
</organism>
<dbReference type="EMBL" id="JAAATY010000002">
    <property type="protein sequence ID" value="NRN63793.1"/>
    <property type="molecule type" value="Genomic_DNA"/>
</dbReference>
<evidence type="ECO:0000256" key="2">
    <source>
        <dbReference type="ARBA" id="ARBA00012247"/>
    </source>
</evidence>
<dbReference type="RefSeq" id="WP_173124961.1">
    <property type="nucleotide sequence ID" value="NZ_CBCSGW010000006.1"/>
</dbReference>
<name>A0ABX2EYN3_9PSEU</name>
<comment type="similarity">
    <text evidence="1">Belongs to the glycerophosphoryl diester phosphodiesterase family.</text>
</comment>
<dbReference type="SUPFAM" id="SSF51695">
    <property type="entry name" value="PLC-like phosphodiesterases"/>
    <property type="match status" value="1"/>
</dbReference>
<dbReference type="Proteomes" id="UP000763557">
    <property type="component" value="Unassembled WGS sequence"/>
</dbReference>
<keyword evidence="4" id="KW-0319">Glycerol metabolism</keyword>
<evidence type="ECO:0000256" key="3">
    <source>
        <dbReference type="ARBA" id="ARBA00022729"/>
    </source>
</evidence>
<protein>
    <recommendedName>
        <fullName evidence="2">glycerophosphodiester phosphodiesterase</fullName>
        <ecNumber evidence="2">3.1.4.46</ecNumber>
    </recommendedName>
</protein>
<evidence type="ECO:0000256" key="7">
    <source>
        <dbReference type="SAM" id="SignalP"/>
    </source>
</evidence>
<keyword evidence="5" id="KW-0378">Hydrolase</keyword>
<evidence type="ECO:0000313" key="9">
    <source>
        <dbReference type="EMBL" id="NRN63793.1"/>
    </source>
</evidence>
<accession>A0ABX2EYN3</accession>
<evidence type="ECO:0000256" key="6">
    <source>
        <dbReference type="ARBA" id="ARBA00047512"/>
    </source>
</evidence>
<dbReference type="PANTHER" id="PTHR43620:SF7">
    <property type="entry name" value="GLYCEROPHOSPHODIESTER PHOSPHODIESTERASE GDPD5-RELATED"/>
    <property type="match status" value="1"/>
</dbReference>
<dbReference type="InterPro" id="IPR017946">
    <property type="entry name" value="PLC-like_Pdiesterase_TIM-brl"/>
</dbReference>
<dbReference type="PANTHER" id="PTHR43620">
    <property type="entry name" value="GLYCEROPHOSPHORYL DIESTER PHOSPHODIESTERASE"/>
    <property type="match status" value="1"/>
</dbReference>
<feature type="domain" description="GP-PDE" evidence="8">
    <location>
        <begin position="37"/>
        <end position="362"/>
    </location>
</feature>
<evidence type="ECO:0000256" key="4">
    <source>
        <dbReference type="ARBA" id="ARBA00022798"/>
    </source>
</evidence>
<dbReference type="CDD" id="cd08602">
    <property type="entry name" value="GDPD_ScGlpQ1_like"/>
    <property type="match status" value="1"/>
</dbReference>
<comment type="caution">
    <text evidence="9">The sequence shown here is derived from an EMBL/GenBank/DDBJ whole genome shotgun (WGS) entry which is preliminary data.</text>
</comment>
<evidence type="ECO:0000256" key="5">
    <source>
        <dbReference type="ARBA" id="ARBA00022801"/>
    </source>
</evidence>
<dbReference type="Pfam" id="PF03009">
    <property type="entry name" value="GDPD"/>
    <property type="match status" value="1"/>
</dbReference>